<dbReference type="EMBL" id="VSSQ01027770">
    <property type="protein sequence ID" value="MPM77182.1"/>
    <property type="molecule type" value="Genomic_DNA"/>
</dbReference>
<gene>
    <name evidence="2" type="ORF">SDC9_124182</name>
</gene>
<keyword evidence="1" id="KW-0812">Transmembrane</keyword>
<keyword evidence="1" id="KW-0472">Membrane</keyword>
<evidence type="ECO:0000256" key="1">
    <source>
        <dbReference type="SAM" id="Phobius"/>
    </source>
</evidence>
<reference evidence="2" key="1">
    <citation type="submission" date="2019-08" db="EMBL/GenBank/DDBJ databases">
        <authorList>
            <person name="Kucharzyk K."/>
            <person name="Murdoch R.W."/>
            <person name="Higgins S."/>
            <person name="Loffler F."/>
        </authorList>
    </citation>
    <scope>NUCLEOTIDE SEQUENCE</scope>
</reference>
<keyword evidence="1" id="KW-1133">Transmembrane helix</keyword>
<feature type="transmembrane region" description="Helical" evidence="1">
    <location>
        <begin position="34"/>
        <end position="51"/>
    </location>
</feature>
<name>A0A645CK96_9ZZZZ</name>
<dbReference type="PROSITE" id="PS51257">
    <property type="entry name" value="PROKAR_LIPOPROTEIN"/>
    <property type="match status" value="1"/>
</dbReference>
<dbReference type="AlphaFoldDB" id="A0A645CK96"/>
<proteinExistence type="predicted"/>
<organism evidence="2">
    <name type="scientific">bioreactor metagenome</name>
    <dbReference type="NCBI Taxonomy" id="1076179"/>
    <lineage>
        <taxon>unclassified sequences</taxon>
        <taxon>metagenomes</taxon>
        <taxon>ecological metagenomes</taxon>
    </lineage>
</organism>
<comment type="caution">
    <text evidence="2">The sequence shown here is derived from an EMBL/GenBank/DDBJ whole genome shotgun (WGS) entry which is preliminary data.</text>
</comment>
<protein>
    <submittedName>
        <fullName evidence="2">Uncharacterized protein</fullName>
    </submittedName>
</protein>
<sequence>MNLRKQRLAGLILVAISAAALLLACTGTAPTDRDATAILLILPMGLCMIFSKTDFLNGFEPEEPEPTRRRPPLTPWLYSAHHTCR</sequence>
<accession>A0A645CK96</accession>
<evidence type="ECO:0000313" key="2">
    <source>
        <dbReference type="EMBL" id="MPM77182.1"/>
    </source>
</evidence>